<organism evidence="3 4">
    <name type="scientific">Drosophila ananassae</name>
    <name type="common">Fruit fly</name>
    <dbReference type="NCBI Taxonomy" id="7217"/>
    <lineage>
        <taxon>Eukaryota</taxon>
        <taxon>Metazoa</taxon>
        <taxon>Ecdysozoa</taxon>
        <taxon>Arthropoda</taxon>
        <taxon>Hexapoda</taxon>
        <taxon>Insecta</taxon>
        <taxon>Pterygota</taxon>
        <taxon>Neoptera</taxon>
        <taxon>Endopterygota</taxon>
        <taxon>Diptera</taxon>
        <taxon>Brachycera</taxon>
        <taxon>Muscomorpha</taxon>
        <taxon>Ephydroidea</taxon>
        <taxon>Drosophilidae</taxon>
        <taxon>Drosophila</taxon>
        <taxon>Sophophora</taxon>
    </lineage>
</organism>
<evidence type="ECO:0000256" key="2">
    <source>
        <dbReference type="ARBA" id="ARBA00013846"/>
    </source>
</evidence>
<comment type="similarity">
    <text evidence="1">Belongs to the FMC1 family.</text>
</comment>
<dbReference type="FunCoup" id="A0A0N8P1C3">
    <property type="interactions" value="615"/>
</dbReference>
<dbReference type="eggNOG" id="ENOG502S7NP">
    <property type="taxonomic scope" value="Eukaryota"/>
</dbReference>
<dbReference type="PANTHER" id="PTHR31716:SF1">
    <property type="entry name" value="PROTEIN FMC1 HOMOLOG"/>
    <property type="match status" value="1"/>
</dbReference>
<dbReference type="GeneID" id="6500552"/>
<evidence type="ECO:0000313" key="4">
    <source>
        <dbReference type="Proteomes" id="UP000007801"/>
    </source>
</evidence>
<evidence type="ECO:0000313" key="3">
    <source>
        <dbReference type="EMBL" id="KPU79524.1"/>
    </source>
</evidence>
<dbReference type="InterPro" id="IPR037667">
    <property type="entry name" value="FMC1_homologue"/>
</dbReference>
<dbReference type="CDD" id="cd20271">
    <property type="entry name" value="Complex1_LYR_FMC1"/>
    <property type="match status" value="1"/>
</dbReference>
<dbReference type="OrthoDB" id="551431at2759"/>
<dbReference type="InParanoid" id="A0A0N8P1C3"/>
<sequence>MARIRVKSFLSKGYHMVLDSPRKSGNSLPISCSLERITMAATKVLRSLLHELRQASPNGCIKDSLAARYILAQYKKFETTDQQLCKRRDEALFLGQAYLTYLSSQRKYTELYKEYHGRGERSVRDTADLVGFKLPTDPK</sequence>
<dbReference type="GO" id="GO:0005739">
    <property type="term" value="C:mitochondrion"/>
    <property type="evidence" value="ECO:0007669"/>
    <property type="project" value="TreeGrafter"/>
</dbReference>
<dbReference type="AlphaFoldDB" id="A0A0N8P1C3"/>
<proteinExistence type="inferred from homology"/>
<name>A0A0N8P1C3_DROAN</name>
<dbReference type="STRING" id="7217.A0A0N8P1C3"/>
<dbReference type="EMBL" id="CH902617">
    <property type="protein sequence ID" value="KPU79524.1"/>
    <property type="molecule type" value="Genomic_DNA"/>
</dbReference>
<reference evidence="3 4" key="1">
    <citation type="journal article" date="2007" name="Nature">
        <title>Evolution of genes and genomes on the Drosophila phylogeny.</title>
        <authorList>
            <consortium name="Drosophila 12 Genomes Consortium"/>
            <person name="Clark A.G."/>
            <person name="Eisen M.B."/>
            <person name="Smith D.R."/>
            <person name="Bergman C.M."/>
            <person name="Oliver B."/>
            <person name="Markow T.A."/>
            <person name="Kaufman T.C."/>
            <person name="Kellis M."/>
            <person name="Gelbart W."/>
            <person name="Iyer V.N."/>
            <person name="Pollard D.A."/>
            <person name="Sackton T.B."/>
            <person name="Larracuente A.M."/>
            <person name="Singh N.D."/>
            <person name="Abad J.P."/>
            <person name="Abt D.N."/>
            <person name="Adryan B."/>
            <person name="Aguade M."/>
            <person name="Akashi H."/>
            <person name="Anderson W.W."/>
            <person name="Aquadro C.F."/>
            <person name="Ardell D.H."/>
            <person name="Arguello R."/>
            <person name="Artieri C.G."/>
            <person name="Barbash D.A."/>
            <person name="Barker D."/>
            <person name="Barsanti P."/>
            <person name="Batterham P."/>
            <person name="Batzoglou S."/>
            <person name="Begun D."/>
            <person name="Bhutkar A."/>
            <person name="Blanco E."/>
            <person name="Bosak S.A."/>
            <person name="Bradley R.K."/>
            <person name="Brand A.D."/>
            <person name="Brent M.R."/>
            <person name="Brooks A.N."/>
            <person name="Brown R.H."/>
            <person name="Butlin R.K."/>
            <person name="Caggese C."/>
            <person name="Calvi B.R."/>
            <person name="Bernardo de Carvalho A."/>
            <person name="Caspi A."/>
            <person name="Castrezana S."/>
            <person name="Celniker S.E."/>
            <person name="Chang J.L."/>
            <person name="Chapple C."/>
            <person name="Chatterji S."/>
            <person name="Chinwalla A."/>
            <person name="Civetta A."/>
            <person name="Clifton S.W."/>
            <person name="Comeron J.M."/>
            <person name="Costello J.C."/>
            <person name="Coyne J.A."/>
            <person name="Daub J."/>
            <person name="David R.G."/>
            <person name="Delcher A.L."/>
            <person name="Delehaunty K."/>
            <person name="Do C.B."/>
            <person name="Ebling H."/>
            <person name="Edwards K."/>
            <person name="Eickbush T."/>
            <person name="Evans J.D."/>
            <person name="Filipski A."/>
            <person name="Findeiss S."/>
            <person name="Freyhult E."/>
            <person name="Fulton L."/>
            <person name="Fulton R."/>
            <person name="Garcia A.C."/>
            <person name="Gardiner A."/>
            <person name="Garfield D.A."/>
            <person name="Garvin B.E."/>
            <person name="Gibson G."/>
            <person name="Gilbert D."/>
            <person name="Gnerre S."/>
            <person name="Godfrey J."/>
            <person name="Good R."/>
            <person name="Gotea V."/>
            <person name="Gravely B."/>
            <person name="Greenberg A.J."/>
            <person name="Griffiths-Jones S."/>
            <person name="Gross S."/>
            <person name="Guigo R."/>
            <person name="Gustafson E.A."/>
            <person name="Haerty W."/>
            <person name="Hahn M.W."/>
            <person name="Halligan D.L."/>
            <person name="Halpern A.L."/>
            <person name="Halter G.M."/>
            <person name="Han M.V."/>
            <person name="Heger A."/>
            <person name="Hillier L."/>
            <person name="Hinrichs A.S."/>
            <person name="Holmes I."/>
            <person name="Hoskins R.A."/>
            <person name="Hubisz M.J."/>
            <person name="Hultmark D."/>
            <person name="Huntley M.A."/>
            <person name="Jaffe D.B."/>
            <person name="Jagadeeshan S."/>
            <person name="Jeck W.R."/>
            <person name="Johnson J."/>
            <person name="Jones C.D."/>
            <person name="Jordan W.C."/>
            <person name="Karpen G.H."/>
            <person name="Kataoka E."/>
            <person name="Keightley P.D."/>
            <person name="Kheradpour P."/>
            <person name="Kirkness E.F."/>
            <person name="Koerich L.B."/>
            <person name="Kristiansen K."/>
            <person name="Kudrna D."/>
            <person name="Kulathinal R.J."/>
            <person name="Kumar S."/>
            <person name="Kwok R."/>
            <person name="Lander E."/>
            <person name="Langley C.H."/>
            <person name="Lapoint R."/>
            <person name="Lazzaro B.P."/>
            <person name="Lee S.J."/>
            <person name="Levesque L."/>
            <person name="Li R."/>
            <person name="Lin C.F."/>
            <person name="Lin M.F."/>
            <person name="Lindblad-Toh K."/>
            <person name="Llopart A."/>
            <person name="Long M."/>
            <person name="Low L."/>
            <person name="Lozovsky E."/>
            <person name="Lu J."/>
            <person name="Luo M."/>
            <person name="Machado C.A."/>
            <person name="Makalowski W."/>
            <person name="Marzo M."/>
            <person name="Matsuda M."/>
            <person name="Matzkin L."/>
            <person name="McAllister B."/>
            <person name="McBride C.S."/>
            <person name="McKernan B."/>
            <person name="McKernan K."/>
            <person name="Mendez-Lago M."/>
            <person name="Minx P."/>
            <person name="Mollenhauer M.U."/>
            <person name="Montooth K."/>
            <person name="Mount S.M."/>
            <person name="Mu X."/>
            <person name="Myers E."/>
            <person name="Negre B."/>
            <person name="Newfeld S."/>
            <person name="Nielsen R."/>
            <person name="Noor M.A."/>
            <person name="O'Grady P."/>
            <person name="Pachter L."/>
            <person name="Papaceit M."/>
            <person name="Parisi M.J."/>
            <person name="Parisi M."/>
            <person name="Parts L."/>
            <person name="Pedersen J.S."/>
            <person name="Pesole G."/>
            <person name="Phillippy A.M."/>
            <person name="Ponting C.P."/>
            <person name="Pop M."/>
            <person name="Porcelli D."/>
            <person name="Powell J.R."/>
            <person name="Prohaska S."/>
            <person name="Pruitt K."/>
            <person name="Puig M."/>
            <person name="Quesneville H."/>
            <person name="Ram K.R."/>
            <person name="Rand D."/>
            <person name="Rasmussen M.D."/>
            <person name="Reed L.K."/>
            <person name="Reenan R."/>
            <person name="Reily A."/>
            <person name="Remington K.A."/>
            <person name="Rieger T.T."/>
            <person name="Ritchie M.G."/>
            <person name="Robin C."/>
            <person name="Rogers Y.H."/>
            <person name="Rohde C."/>
            <person name="Rozas J."/>
            <person name="Rubenfield M.J."/>
            <person name="Ruiz A."/>
            <person name="Russo S."/>
            <person name="Salzberg S.L."/>
            <person name="Sanchez-Gracia A."/>
            <person name="Saranga D.J."/>
            <person name="Sato H."/>
            <person name="Schaeffer S.W."/>
            <person name="Schatz M.C."/>
            <person name="Schlenke T."/>
            <person name="Schwartz R."/>
            <person name="Segarra C."/>
            <person name="Singh R.S."/>
            <person name="Sirot L."/>
            <person name="Sirota M."/>
            <person name="Sisneros N.B."/>
            <person name="Smith C.D."/>
            <person name="Smith T.F."/>
            <person name="Spieth J."/>
            <person name="Stage D.E."/>
            <person name="Stark A."/>
            <person name="Stephan W."/>
            <person name="Strausberg R.L."/>
            <person name="Strempel S."/>
            <person name="Sturgill D."/>
            <person name="Sutton G."/>
            <person name="Sutton G.G."/>
            <person name="Tao W."/>
            <person name="Teichmann S."/>
            <person name="Tobari Y.N."/>
            <person name="Tomimura Y."/>
            <person name="Tsolas J.M."/>
            <person name="Valente V.L."/>
            <person name="Venter E."/>
            <person name="Venter J.C."/>
            <person name="Vicario S."/>
            <person name="Vieira F.G."/>
            <person name="Vilella A.J."/>
            <person name="Villasante A."/>
            <person name="Walenz B."/>
            <person name="Wang J."/>
            <person name="Wasserman M."/>
            <person name="Watts T."/>
            <person name="Wilson D."/>
            <person name="Wilson R.K."/>
            <person name="Wing R.A."/>
            <person name="Wolfner M.F."/>
            <person name="Wong A."/>
            <person name="Wong G.K."/>
            <person name="Wu C.I."/>
            <person name="Wu G."/>
            <person name="Yamamoto D."/>
            <person name="Yang H.P."/>
            <person name="Yang S.P."/>
            <person name="Yorke J.A."/>
            <person name="Yoshida K."/>
            <person name="Zdobnov E."/>
            <person name="Zhang P."/>
            <person name="Zhang Y."/>
            <person name="Zimin A.V."/>
            <person name="Baldwin J."/>
            <person name="Abdouelleil A."/>
            <person name="Abdulkadir J."/>
            <person name="Abebe A."/>
            <person name="Abera B."/>
            <person name="Abreu J."/>
            <person name="Acer S.C."/>
            <person name="Aftuck L."/>
            <person name="Alexander A."/>
            <person name="An P."/>
            <person name="Anderson E."/>
            <person name="Anderson S."/>
            <person name="Arachi H."/>
            <person name="Azer M."/>
            <person name="Bachantsang P."/>
            <person name="Barry A."/>
            <person name="Bayul T."/>
            <person name="Berlin A."/>
            <person name="Bessette D."/>
            <person name="Bloom T."/>
            <person name="Blye J."/>
            <person name="Boguslavskiy L."/>
            <person name="Bonnet C."/>
            <person name="Boukhgalter B."/>
            <person name="Bourzgui I."/>
            <person name="Brown A."/>
            <person name="Cahill P."/>
            <person name="Channer S."/>
            <person name="Cheshatsang Y."/>
            <person name="Chuda L."/>
            <person name="Citroen M."/>
            <person name="Collymore A."/>
            <person name="Cooke P."/>
            <person name="Costello M."/>
            <person name="D'Aco K."/>
            <person name="Daza R."/>
            <person name="De Haan G."/>
            <person name="DeGray S."/>
            <person name="DeMaso C."/>
            <person name="Dhargay N."/>
            <person name="Dooley K."/>
            <person name="Dooley E."/>
            <person name="Doricent M."/>
            <person name="Dorje P."/>
            <person name="Dorjee K."/>
            <person name="Dupes A."/>
            <person name="Elong R."/>
            <person name="Falk J."/>
            <person name="Farina A."/>
            <person name="Faro S."/>
            <person name="Ferguson D."/>
            <person name="Fisher S."/>
            <person name="Foley C.D."/>
            <person name="Franke A."/>
            <person name="Friedrich D."/>
            <person name="Gadbois L."/>
            <person name="Gearin G."/>
            <person name="Gearin C.R."/>
            <person name="Giannoukos G."/>
            <person name="Goode T."/>
            <person name="Graham J."/>
            <person name="Grandbois E."/>
            <person name="Grewal S."/>
            <person name="Gyaltsen K."/>
            <person name="Hafez N."/>
            <person name="Hagos B."/>
            <person name="Hall J."/>
            <person name="Henson C."/>
            <person name="Hollinger A."/>
            <person name="Honan T."/>
            <person name="Huard M.D."/>
            <person name="Hughes L."/>
            <person name="Hurhula B."/>
            <person name="Husby M.E."/>
            <person name="Kamat A."/>
            <person name="Kanga B."/>
            <person name="Kashin S."/>
            <person name="Khazanovich D."/>
            <person name="Kisner P."/>
            <person name="Lance K."/>
            <person name="Lara M."/>
            <person name="Lee W."/>
            <person name="Lennon N."/>
            <person name="Letendre F."/>
            <person name="LeVine R."/>
            <person name="Lipovsky A."/>
            <person name="Liu X."/>
            <person name="Liu J."/>
            <person name="Liu S."/>
            <person name="Lokyitsang T."/>
            <person name="Lokyitsang Y."/>
            <person name="Lubonja R."/>
            <person name="Lui A."/>
            <person name="MacDonald P."/>
            <person name="Magnisalis V."/>
            <person name="Maru K."/>
            <person name="Matthews C."/>
            <person name="McCusker W."/>
            <person name="McDonough S."/>
            <person name="Mehta T."/>
            <person name="Meldrim J."/>
            <person name="Meneus L."/>
            <person name="Mihai O."/>
            <person name="Mihalev A."/>
            <person name="Mihova T."/>
            <person name="Mittelman R."/>
            <person name="Mlenga V."/>
            <person name="Montmayeur A."/>
            <person name="Mulrain L."/>
            <person name="Navidi A."/>
            <person name="Naylor J."/>
            <person name="Negash T."/>
            <person name="Nguyen T."/>
            <person name="Nguyen N."/>
            <person name="Nicol R."/>
            <person name="Norbu C."/>
            <person name="Norbu N."/>
            <person name="Novod N."/>
            <person name="O'Neill B."/>
            <person name="Osman S."/>
            <person name="Markiewicz E."/>
            <person name="Oyono O.L."/>
            <person name="Patti C."/>
            <person name="Phunkhang P."/>
            <person name="Pierre F."/>
            <person name="Priest M."/>
            <person name="Raghuraman S."/>
            <person name="Rege F."/>
            <person name="Reyes R."/>
            <person name="Rise C."/>
            <person name="Rogov P."/>
            <person name="Ross K."/>
            <person name="Ryan E."/>
            <person name="Settipalli S."/>
            <person name="Shea T."/>
            <person name="Sherpa N."/>
            <person name="Shi L."/>
            <person name="Shih D."/>
            <person name="Sparrow T."/>
            <person name="Spaulding J."/>
            <person name="Stalker J."/>
            <person name="Stange-Thomann N."/>
            <person name="Stavropoulos S."/>
            <person name="Stone C."/>
            <person name="Strader C."/>
            <person name="Tesfaye S."/>
            <person name="Thomson T."/>
            <person name="Thoulutsang Y."/>
            <person name="Thoulutsang D."/>
            <person name="Topham K."/>
            <person name="Topping I."/>
            <person name="Tsamla T."/>
            <person name="Vassiliev H."/>
            <person name="Vo A."/>
            <person name="Wangchuk T."/>
            <person name="Wangdi T."/>
            <person name="Weiand M."/>
            <person name="Wilkinson J."/>
            <person name="Wilson A."/>
            <person name="Yadav S."/>
            <person name="Young G."/>
            <person name="Yu Q."/>
            <person name="Zembek L."/>
            <person name="Zhong D."/>
            <person name="Zimmer A."/>
            <person name="Zwirko Z."/>
            <person name="Jaffe D.B."/>
            <person name="Alvarez P."/>
            <person name="Brockman W."/>
            <person name="Butler J."/>
            <person name="Chin C."/>
            <person name="Gnerre S."/>
            <person name="Grabherr M."/>
            <person name="Kleber M."/>
            <person name="Mauceli E."/>
            <person name="MacCallum I."/>
        </authorList>
    </citation>
    <scope>NUCLEOTIDE SEQUENCE [LARGE SCALE GENOMIC DNA]</scope>
    <source>
        <strain evidence="4">Tucson 14024-0371.13</strain>
    </source>
</reference>
<evidence type="ECO:0000256" key="1">
    <source>
        <dbReference type="ARBA" id="ARBA00009058"/>
    </source>
</evidence>
<gene>
    <name evidence="3" type="primary">Dana\GF17769</name>
    <name evidence="3" type="synonym">dana_GLEANR_19032</name>
    <name evidence="3" type="ORF">GF17769</name>
</gene>
<dbReference type="Proteomes" id="UP000007801">
    <property type="component" value="Unassembled WGS sequence"/>
</dbReference>
<accession>A0A0N8P1C3</accession>
<dbReference type="PANTHER" id="PTHR31716">
    <property type="entry name" value="PROTEIN FMC1 HOMOLOG"/>
    <property type="match status" value="1"/>
</dbReference>
<protein>
    <recommendedName>
        <fullName evidence="2">Protein FMC1 homolog</fullName>
    </recommendedName>
</protein>
<keyword evidence="4" id="KW-1185">Reference proteome</keyword>